<organism evidence="2 3">
    <name type="scientific">Durusdinium trenchii</name>
    <dbReference type="NCBI Taxonomy" id="1381693"/>
    <lineage>
        <taxon>Eukaryota</taxon>
        <taxon>Sar</taxon>
        <taxon>Alveolata</taxon>
        <taxon>Dinophyceae</taxon>
        <taxon>Suessiales</taxon>
        <taxon>Symbiodiniaceae</taxon>
        <taxon>Durusdinium</taxon>
    </lineage>
</organism>
<dbReference type="InterPro" id="IPR011990">
    <property type="entry name" value="TPR-like_helical_dom_sf"/>
</dbReference>
<dbReference type="PANTHER" id="PTHR47447">
    <property type="entry name" value="OS03G0856100 PROTEIN"/>
    <property type="match status" value="1"/>
</dbReference>
<dbReference type="Gene3D" id="1.25.40.10">
    <property type="entry name" value="Tetratricopeptide repeat domain"/>
    <property type="match status" value="2"/>
</dbReference>
<evidence type="ECO:0000313" key="3">
    <source>
        <dbReference type="Proteomes" id="UP001642484"/>
    </source>
</evidence>
<evidence type="ECO:0000313" key="2">
    <source>
        <dbReference type="EMBL" id="CAK9010295.1"/>
    </source>
</evidence>
<proteinExistence type="predicted"/>
<comment type="caution">
    <text evidence="2">The sequence shown here is derived from an EMBL/GenBank/DDBJ whole genome shotgun (WGS) entry which is preliminary data.</text>
</comment>
<name>A0ABP0J7K0_9DINO</name>
<gene>
    <name evidence="2" type="ORF">CCMP2556_LOCUS10015</name>
</gene>
<reference evidence="2 3" key="1">
    <citation type="submission" date="2024-02" db="EMBL/GenBank/DDBJ databases">
        <authorList>
            <person name="Chen Y."/>
            <person name="Shah S."/>
            <person name="Dougan E. K."/>
            <person name="Thang M."/>
            <person name="Chan C."/>
        </authorList>
    </citation>
    <scope>NUCLEOTIDE SEQUENCE [LARGE SCALE GENOMIC DNA]</scope>
</reference>
<evidence type="ECO:0008006" key="4">
    <source>
        <dbReference type="Google" id="ProtNLM"/>
    </source>
</evidence>
<sequence>MGARGALAQGARGALAMRKDFWQQALQLIADLSQRRTHPSVFTLNKTLAVLKDADKGLLAHDFFGTFPERRVDPDLVSYNITTSALERSSLWQKAIANVRELIEANLSPNVISLNSLLSAIGRASNWRGALLVFSTDVTLTRTRKNDMRTLSDLFTMLKTARAHPDGASYGIAIKACVEVMEWRQALALLPESSSFPSKISERAAITTVLSGCSIASKWLQGLMILHKRFSDFRFRDSALVGAMVNACASGQAWQLAIATWNEHFELSNEVVLRSVIAACELGSWEVAMLLLGTYRHNYGHLHFTSIASVAAMASAAKATQWQLVLLVLQELGCDDRPPVAAINVVLDSVSRGMQWIHSLWLLDQAEKTRVTRPSTYAAGTMAFQLQPRVLQSLVRRHYQAATNGLLAQGARSAEAVGDLLPAAEMLISSSMGNAPGAAAVRLCSDAASGLTPQAYAIASLGPCLARLALPNDLKVQAPGHSVRHQLLRHFVLAEVCPQRPSADVLLAPSPGSRTPASSSWNLCSLC</sequence>
<accession>A0ABP0J7K0</accession>
<dbReference type="EMBL" id="CAXAMN010004625">
    <property type="protein sequence ID" value="CAK9010295.1"/>
    <property type="molecule type" value="Genomic_DNA"/>
</dbReference>
<protein>
    <recommendedName>
        <fullName evidence="4">Pentatricopeptide repeat-containing protein, chloroplastic</fullName>
    </recommendedName>
</protein>
<keyword evidence="1" id="KW-0677">Repeat</keyword>
<dbReference type="PANTHER" id="PTHR47447:SF15">
    <property type="entry name" value="OS02G0120000 PROTEIN"/>
    <property type="match status" value="1"/>
</dbReference>
<evidence type="ECO:0000256" key="1">
    <source>
        <dbReference type="ARBA" id="ARBA00022737"/>
    </source>
</evidence>
<dbReference type="Proteomes" id="UP001642484">
    <property type="component" value="Unassembled WGS sequence"/>
</dbReference>
<keyword evidence="3" id="KW-1185">Reference proteome</keyword>